<organism evidence="1 2">
    <name type="scientific">Protaetiibacter larvae</name>
    <dbReference type="NCBI Taxonomy" id="2592654"/>
    <lineage>
        <taxon>Bacteria</taxon>
        <taxon>Bacillati</taxon>
        <taxon>Actinomycetota</taxon>
        <taxon>Actinomycetes</taxon>
        <taxon>Micrococcales</taxon>
        <taxon>Microbacteriaceae</taxon>
        <taxon>Protaetiibacter</taxon>
    </lineage>
</organism>
<proteinExistence type="predicted"/>
<gene>
    <name evidence="1" type="ORF">FLP23_00260</name>
</gene>
<dbReference type="RefSeq" id="WP_149324030.1">
    <property type="nucleotide sequence ID" value="NZ_CP043504.1"/>
</dbReference>
<keyword evidence="2" id="KW-1185">Reference proteome</keyword>
<dbReference type="Proteomes" id="UP000322159">
    <property type="component" value="Chromosome"/>
</dbReference>
<evidence type="ECO:0000313" key="2">
    <source>
        <dbReference type="Proteomes" id="UP000322159"/>
    </source>
</evidence>
<protein>
    <submittedName>
        <fullName evidence="1">Uncharacterized protein</fullName>
    </submittedName>
</protein>
<sequence>MCLSLSGCLAERPPAGHLSLQREGEDIRIAFCDAVQVDELWVDQWQDRRQEVWVASPFVRIEAGGVLDRATLGDSLEEIAEFDFDKSRSILVQVLDSKTSREAEFPLANGVPTEGWLHPDGSITDQACVQNQ</sequence>
<reference evidence="1 2" key="1">
    <citation type="submission" date="2019-09" db="EMBL/GenBank/DDBJ databases">
        <title>Genome sequencing of strain KACC 19322.</title>
        <authorList>
            <person name="Heo J."/>
            <person name="Kim S.-J."/>
            <person name="Kim J.-S."/>
            <person name="Hong S.-B."/>
            <person name="Kwon S.-W."/>
        </authorList>
    </citation>
    <scope>NUCLEOTIDE SEQUENCE [LARGE SCALE GENOMIC DNA]</scope>
    <source>
        <strain evidence="1 2">KACC 19322</strain>
    </source>
</reference>
<dbReference type="OrthoDB" id="9979684at2"/>
<evidence type="ECO:0000313" key="1">
    <source>
        <dbReference type="EMBL" id="QEO08597.1"/>
    </source>
</evidence>
<name>A0A5C1Y6V7_9MICO</name>
<accession>A0A5C1Y6V7</accession>
<dbReference type="AlphaFoldDB" id="A0A5C1Y6V7"/>
<dbReference type="KEGG" id="lyk:FLP23_00260"/>
<dbReference type="EMBL" id="CP043504">
    <property type="protein sequence ID" value="QEO08597.1"/>
    <property type="molecule type" value="Genomic_DNA"/>
</dbReference>